<reference evidence="1" key="1">
    <citation type="submission" date="2018-06" db="EMBL/GenBank/DDBJ databases">
        <title>Paenibacillus xerothermodurans sp. nov. an extremely dry heat resistant spore forming bacterium isolated from the soil of Cape Canaveral, Florida.</title>
        <authorList>
            <person name="Seuylemezian A."/>
            <person name="Kaur N."/>
            <person name="Patil P."/>
            <person name="Patil P."/>
            <person name="Mayilraj S."/>
            <person name="Vaishampayan P."/>
        </authorList>
    </citation>
    <scope>NUCLEOTIDE SEQUENCE [LARGE SCALE GENOMIC DNA]</scope>
    <source>
        <strain evidence="1">ATCC 27380</strain>
    </source>
</reference>
<proteinExistence type="predicted"/>
<dbReference type="AlphaFoldDB" id="A0A2W1NVG8"/>
<evidence type="ECO:0000313" key="2">
    <source>
        <dbReference type="Proteomes" id="UP000214746"/>
    </source>
</evidence>
<comment type="caution">
    <text evidence="1">The sequence shown here is derived from an EMBL/GenBank/DDBJ whole genome shotgun (WGS) entry which is preliminary data.</text>
</comment>
<dbReference type="RefSeq" id="WP_089198907.1">
    <property type="nucleotide sequence ID" value="NZ_NHRJ02000002.1"/>
</dbReference>
<organism evidence="1 2">
    <name type="scientific">Paenibacillus xerothermodurans</name>
    <dbReference type="NCBI Taxonomy" id="1977292"/>
    <lineage>
        <taxon>Bacteria</taxon>
        <taxon>Bacillati</taxon>
        <taxon>Bacillota</taxon>
        <taxon>Bacilli</taxon>
        <taxon>Bacillales</taxon>
        <taxon>Paenibacillaceae</taxon>
        <taxon>Paenibacillus</taxon>
    </lineage>
</organism>
<dbReference type="OrthoDB" id="2632973at2"/>
<dbReference type="EMBL" id="NHRJ02000002">
    <property type="protein sequence ID" value="PZE21766.1"/>
    <property type="molecule type" value="Genomic_DNA"/>
</dbReference>
<protein>
    <submittedName>
        <fullName evidence="1">Uncharacterized protein</fullName>
    </submittedName>
</protein>
<accession>A0A2W1NVG8</accession>
<sequence length="62" mass="7251">MNYETPNVSEKKISVELTFNEALALTGVKFPHNHQLEVKAMQKIKKSLDHEFIHEPNRQSFQ</sequence>
<dbReference type="Proteomes" id="UP000214746">
    <property type="component" value="Unassembled WGS sequence"/>
</dbReference>
<evidence type="ECO:0000313" key="1">
    <source>
        <dbReference type="EMBL" id="PZE21766.1"/>
    </source>
</evidence>
<name>A0A2W1NVG8_PAEXE</name>
<gene>
    <name evidence="1" type="ORF">CBW46_004960</name>
</gene>
<keyword evidence="2" id="KW-1185">Reference proteome</keyword>